<organism evidence="2 3">
    <name type="scientific">Aspergillus ellipticus CBS 707.79</name>
    <dbReference type="NCBI Taxonomy" id="1448320"/>
    <lineage>
        <taxon>Eukaryota</taxon>
        <taxon>Fungi</taxon>
        <taxon>Dikarya</taxon>
        <taxon>Ascomycota</taxon>
        <taxon>Pezizomycotina</taxon>
        <taxon>Eurotiomycetes</taxon>
        <taxon>Eurotiomycetidae</taxon>
        <taxon>Eurotiales</taxon>
        <taxon>Aspergillaceae</taxon>
        <taxon>Aspergillus</taxon>
        <taxon>Aspergillus subgen. Circumdati</taxon>
    </lineage>
</organism>
<name>A0A319EEH4_9EURO</name>
<evidence type="ECO:0000256" key="1">
    <source>
        <dbReference type="SAM" id="MobiDB-lite"/>
    </source>
</evidence>
<dbReference type="Proteomes" id="UP000247810">
    <property type="component" value="Unassembled WGS sequence"/>
</dbReference>
<feature type="region of interest" description="Disordered" evidence="1">
    <location>
        <begin position="69"/>
        <end position="103"/>
    </location>
</feature>
<dbReference type="AlphaFoldDB" id="A0A319EEH4"/>
<evidence type="ECO:0000313" key="2">
    <source>
        <dbReference type="EMBL" id="PYH99178.1"/>
    </source>
</evidence>
<keyword evidence="3" id="KW-1185">Reference proteome</keyword>
<feature type="compositionally biased region" description="Basic residues" evidence="1">
    <location>
        <begin position="19"/>
        <end position="28"/>
    </location>
</feature>
<reference evidence="2 3" key="1">
    <citation type="submission" date="2018-02" db="EMBL/GenBank/DDBJ databases">
        <title>The genomes of Aspergillus section Nigri reveals drivers in fungal speciation.</title>
        <authorList>
            <consortium name="DOE Joint Genome Institute"/>
            <person name="Vesth T.C."/>
            <person name="Nybo J."/>
            <person name="Theobald S."/>
            <person name="Brandl J."/>
            <person name="Frisvad J.C."/>
            <person name="Nielsen K.F."/>
            <person name="Lyhne E.K."/>
            <person name="Kogle M.E."/>
            <person name="Kuo A."/>
            <person name="Riley R."/>
            <person name="Clum A."/>
            <person name="Nolan M."/>
            <person name="Lipzen A."/>
            <person name="Salamov A."/>
            <person name="Henrissat B."/>
            <person name="Wiebenga A."/>
            <person name="De vries R.P."/>
            <person name="Grigoriev I.V."/>
            <person name="Mortensen U.H."/>
            <person name="Andersen M.R."/>
            <person name="Baker S.E."/>
        </authorList>
    </citation>
    <scope>NUCLEOTIDE SEQUENCE [LARGE SCALE GENOMIC DNA]</scope>
    <source>
        <strain evidence="2 3">CBS 707.79</strain>
    </source>
</reference>
<gene>
    <name evidence="2" type="ORF">BO71DRAFT_234472</name>
</gene>
<feature type="region of interest" description="Disordered" evidence="1">
    <location>
        <begin position="18"/>
        <end position="40"/>
    </location>
</feature>
<protein>
    <submittedName>
        <fullName evidence="2">Uncharacterized protein</fullName>
    </submittedName>
</protein>
<accession>A0A319EEH4</accession>
<dbReference type="EMBL" id="KZ825804">
    <property type="protein sequence ID" value="PYH99178.1"/>
    <property type="molecule type" value="Genomic_DNA"/>
</dbReference>
<dbReference type="VEuPathDB" id="FungiDB:BO71DRAFT_234472"/>
<proteinExistence type="predicted"/>
<sequence>MTYMTIDGPCALIIPITTVKKKPRRRSNTRNPQREYQEQHEQKYRFYYTSGYGIKLIHNILVHSTRNSLKSTSHVYYQHHRHEQHEQHEHGHHNQPSQPQSQS</sequence>
<evidence type="ECO:0000313" key="3">
    <source>
        <dbReference type="Proteomes" id="UP000247810"/>
    </source>
</evidence>